<evidence type="ECO:0000256" key="1">
    <source>
        <dbReference type="SAM" id="Phobius"/>
    </source>
</evidence>
<comment type="caution">
    <text evidence="2">The sequence shown here is derived from an EMBL/GenBank/DDBJ whole genome shotgun (WGS) entry which is preliminary data.</text>
</comment>
<keyword evidence="1" id="KW-0812">Transmembrane</keyword>
<dbReference type="HOGENOM" id="CLU_086294_0_0_9"/>
<dbReference type="PATRIC" id="fig|1235802.3.peg.3129"/>
<keyword evidence="3" id="KW-1185">Reference proteome</keyword>
<organism evidence="2 3">
    <name type="scientific">Eubacterium plexicaudatum ASF492</name>
    <dbReference type="NCBI Taxonomy" id="1235802"/>
    <lineage>
        <taxon>Bacteria</taxon>
        <taxon>Bacillati</taxon>
        <taxon>Bacillota</taxon>
        <taxon>Clostridia</taxon>
        <taxon>Eubacteriales</taxon>
        <taxon>Eubacteriaceae</taxon>
        <taxon>Eubacterium</taxon>
    </lineage>
</organism>
<accession>N2AL01</accession>
<reference evidence="2 3" key="1">
    <citation type="journal article" date="2014" name="Genome Announc.">
        <title>Draft genome sequences of the altered schaedler flora, a defined bacterial community from gnotobiotic mice.</title>
        <authorList>
            <person name="Wannemuehler M.J."/>
            <person name="Overstreet A.M."/>
            <person name="Ward D.V."/>
            <person name="Phillips G.J."/>
        </authorList>
    </citation>
    <scope>NUCLEOTIDE SEQUENCE [LARGE SCALE GENOMIC DNA]</scope>
    <source>
        <strain evidence="2 3">ASF492</strain>
    </source>
</reference>
<feature type="transmembrane region" description="Helical" evidence="1">
    <location>
        <begin position="227"/>
        <end position="251"/>
    </location>
</feature>
<feature type="transmembrane region" description="Helical" evidence="1">
    <location>
        <begin position="155"/>
        <end position="179"/>
    </location>
</feature>
<feature type="transmembrane region" description="Helical" evidence="1">
    <location>
        <begin position="49"/>
        <end position="74"/>
    </location>
</feature>
<keyword evidence="1" id="KW-0472">Membrane</keyword>
<dbReference type="STRING" id="1235802.C823_02964"/>
<sequence>MLSKLFRQEIRAHGKTMTGLYGALVAATLLIIGLFYLSEFTDRKLFHAVFMIGCMLYMVTTVVIAVAIFIYLCFHFYKSMYSEQGYLTHTLPVKTTQILNVKVAVSFGFLFVTAILCVMSVCAIGMAMEGLSVGELMEILGKAIAEMADAMHISAFAYVLMLLAGSVLGCLNALLLFFAGSSIGQLAHRSKGACGIAAGIGLYYVNQILSLAGIFIGYLLYEALPAIRNVTFITVGACLLAFGWTMIYYMICRVIVRKHLNLE</sequence>
<keyword evidence="1" id="KW-1133">Transmembrane helix</keyword>
<feature type="transmembrane region" description="Helical" evidence="1">
    <location>
        <begin position="200"/>
        <end position="221"/>
    </location>
</feature>
<dbReference type="Proteomes" id="UP000012589">
    <property type="component" value="Unassembled WGS sequence"/>
</dbReference>
<proteinExistence type="predicted"/>
<dbReference type="AlphaFoldDB" id="N2AL01"/>
<protein>
    <submittedName>
        <fullName evidence="2">Uncharacterized protein</fullName>
    </submittedName>
</protein>
<evidence type="ECO:0000313" key="2">
    <source>
        <dbReference type="EMBL" id="EMZ25074.1"/>
    </source>
</evidence>
<dbReference type="EMBL" id="AQFT01000091">
    <property type="protein sequence ID" value="EMZ25074.1"/>
    <property type="molecule type" value="Genomic_DNA"/>
</dbReference>
<gene>
    <name evidence="2" type="ORF">C823_02964</name>
</gene>
<evidence type="ECO:0000313" key="3">
    <source>
        <dbReference type="Proteomes" id="UP000012589"/>
    </source>
</evidence>
<feature type="transmembrane region" description="Helical" evidence="1">
    <location>
        <begin position="20"/>
        <end position="37"/>
    </location>
</feature>
<name>N2AL01_9FIRM</name>
<dbReference type="OrthoDB" id="9816138at2"/>
<feature type="transmembrane region" description="Helical" evidence="1">
    <location>
        <begin position="103"/>
        <end position="128"/>
    </location>
</feature>